<feature type="domain" description="Histidine kinase" evidence="16">
    <location>
        <begin position="150"/>
        <end position="343"/>
    </location>
</feature>
<reference evidence="17 18" key="1">
    <citation type="journal article" date="2007" name="Int. J. Syst. Evol. Microbiol.">
        <title>Oceanobacillus profundus sp. nov., isolated from a deep-sea sediment core.</title>
        <authorList>
            <person name="Kim Y.G."/>
            <person name="Choi D.H."/>
            <person name="Hyun S."/>
            <person name="Cho B.C."/>
        </authorList>
    </citation>
    <scope>NUCLEOTIDE SEQUENCE [LARGE SCALE GENOMIC DNA]</scope>
    <source>
        <strain evidence="17 18">DSM 18246</strain>
    </source>
</reference>
<protein>
    <recommendedName>
        <fullName evidence="13">Sensor histidine kinase</fullName>
        <ecNumber evidence="13">2.7.13.3</ecNumber>
    </recommendedName>
</protein>
<evidence type="ECO:0000256" key="13">
    <source>
        <dbReference type="PIRNR" id="PIRNR037431"/>
    </source>
</evidence>
<keyword evidence="8 13" id="KW-0418">Kinase</keyword>
<keyword evidence="12 13" id="KW-0472">Membrane</keyword>
<keyword evidence="11 13" id="KW-0902">Two-component regulatory system</keyword>
<keyword evidence="4" id="KW-0597">Phosphoprotein</keyword>
<dbReference type="GO" id="GO:0005524">
    <property type="term" value="F:ATP binding"/>
    <property type="evidence" value="ECO:0007669"/>
    <property type="project" value="UniProtKB-UniRule"/>
</dbReference>
<dbReference type="PANTHER" id="PTHR24421:SF37">
    <property type="entry name" value="SENSOR HISTIDINE KINASE NARS"/>
    <property type="match status" value="1"/>
</dbReference>
<dbReference type="SUPFAM" id="SSF55874">
    <property type="entry name" value="ATPase domain of HSP90 chaperone/DNA topoisomerase II/histidine kinase"/>
    <property type="match status" value="1"/>
</dbReference>
<keyword evidence="10 15" id="KW-1133">Transmembrane helix</keyword>
<dbReference type="SMART" id="SM00387">
    <property type="entry name" value="HATPase_c"/>
    <property type="match status" value="1"/>
</dbReference>
<evidence type="ECO:0000256" key="8">
    <source>
        <dbReference type="ARBA" id="ARBA00022777"/>
    </source>
</evidence>
<name>A0A417YM78_9BACI</name>
<dbReference type="CDD" id="cd16917">
    <property type="entry name" value="HATPase_UhpB-NarQ-NarX-like"/>
    <property type="match status" value="1"/>
</dbReference>
<evidence type="ECO:0000256" key="6">
    <source>
        <dbReference type="ARBA" id="ARBA00022692"/>
    </source>
</evidence>
<comment type="caution">
    <text evidence="17">The sequence shown here is derived from an EMBL/GenBank/DDBJ whole genome shotgun (WGS) entry which is preliminary data.</text>
</comment>
<evidence type="ECO:0000313" key="17">
    <source>
        <dbReference type="EMBL" id="RHW34501.1"/>
    </source>
</evidence>
<dbReference type="InterPro" id="IPR005467">
    <property type="entry name" value="His_kinase_dom"/>
</dbReference>
<dbReference type="EMBL" id="QWEH01000002">
    <property type="protein sequence ID" value="RHW34501.1"/>
    <property type="molecule type" value="Genomic_DNA"/>
</dbReference>
<keyword evidence="9 13" id="KW-0067">ATP-binding</keyword>
<accession>A0A417YM78</accession>
<dbReference type="InterPro" id="IPR011712">
    <property type="entry name" value="Sig_transdc_His_kin_sub3_dim/P"/>
</dbReference>
<dbReference type="PIRSF" id="PIRSF037431">
    <property type="entry name" value="STHK_LiaS"/>
    <property type="match status" value="1"/>
</dbReference>
<feature type="coiled-coil region" evidence="14">
    <location>
        <begin position="97"/>
        <end position="138"/>
    </location>
</feature>
<comment type="catalytic activity">
    <reaction evidence="1 13">
        <text>ATP + protein L-histidine = ADP + protein N-phospho-L-histidine.</text>
        <dbReference type="EC" id="2.7.13.3"/>
    </reaction>
</comment>
<evidence type="ECO:0000256" key="11">
    <source>
        <dbReference type="ARBA" id="ARBA00023012"/>
    </source>
</evidence>
<keyword evidence="6 15" id="KW-0812">Transmembrane</keyword>
<evidence type="ECO:0000313" key="18">
    <source>
        <dbReference type="Proteomes" id="UP000285456"/>
    </source>
</evidence>
<dbReference type="Pfam" id="PF02518">
    <property type="entry name" value="HATPase_c"/>
    <property type="match status" value="1"/>
</dbReference>
<dbReference type="InterPro" id="IPR036890">
    <property type="entry name" value="HATPase_C_sf"/>
</dbReference>
<evidence type="ECO:0000259" key="16">
    <source>
        <dbReference type="PROSITE" id="PS50109"/>
    </source>
</evidence>
<dbReference type="GO" id="GO:0046983">
    <property type="term" value="F:protein dimerization activity"/>
    <property type="evidence" value="ECO:0007669"/>
    <property type="project" value="InterPro"/>
</dbReference>
<dbReference type="PROSITE" id="PS50109">
    <property type="entry name" value="HIS_KIN"/>
    <property type="match status" value="1"/>
</dbReference>
<dbReference type="InterPro" id="IPR017202">
    <property type="entry name" value="LiaS/VraS"/>
</dbReference>
<evidence type="ECO:0000256" key="10">
    <source>
        <dbReference type="ARBA" id="ARBA00022989"/>
    </source>
</evidence>
<evidence type="ECO:0000256" key="12">
    <source>
        <dbReference type="ARBA" id="ARBA00023136"/>
    </source>
</evidence>
<dbReference type="EC" id="2.7.13.3" evidence="13"/>
<evidence type="ECO:0000256" key="3">
    <source>
        <dbReference type="ARBA" id="ARBA00022475"/>
    </source>
</evidence>
<feature type="transmembrane region" description="Helical" evidence="15">
    <location>
        <begin position="50"/>
        <end position="74"/>
    </location>
</feature>
<evidence type="ECO:0000256" key="14">
    <source>
        <dbReference type="SAM" id="Coils"/>
    </source>
</evidence>
<keyword evidence="5 13" id="KW-0808">Transferase</keyword>
<evidence type="ECO:0000256" key="4">
    <source>
        <dbReference type="ARBA" id="ARBA00022553"/>
    </source>
</evidence>
<dbReference type="OrthoDB" id="9795828at2"/>
<dbReference type="Proteomes" id="UP000285456">
    <property type="component" value="Unassembled WGS sequence"/>
</dbReference>
<dbReference type="Gene3D" id="3.30.565.10">
    <property type="entry name" value="Histidine kinase-like ATPase, C-terminal domain"/>
    <property type="match status" value="1"/>
</dbReference>
<dbReference type="Gene3D" id="1.20.5.1930">
    <property type="match status" value="1"/>
</dbReference>
<evidence type="ECO:0000256" key="2">
    <source>
        <dbReference type="ARBA" id="ARBA00004651"/>
    </source>
</evidence>
<keyword evidence="3 13" id="KW-1003">Cell membrane</keyword>
<dbReference type="InterPro" id="IPR003594">
    <property type="entry name" value="HATPase_dom"/>
</dbReference>
<evidence type="ECO:0000256" key="15">
    <source>
        <dbReference type="SAM" id="Phobius"/>
    </source>
</evidence>
<gene>
    <name evidence="17" type="ORF">D1B32_04885</name>
</gene>
<organism evidence="17 18">
    <name type="scientific">Oceanobacillus profundus</name>
    <dbReference type="NCBI Taxonomy" id="372463"/>
    <lineage>
        <taxon>Bacteria</taxon>
        <taxon>Bacillati</taxon>
        <taxon>Bacillota</taxon>
        <taxon>Bacilli</taxon>
        <taxon>Bacillales</taxon>
        <taxon>Bacillaceae</taxon>
        <taxon>Oceanobacillus</taxon>
    </lineage>
</organism>
<evidence type="ECO:0000256" key="9">
    <source>
        <dbReference type="ARBA" id="ARBA00022840"/>
    </source>
</evidence>
<keyword evidence="7 13" id="KW-0547">Nucleotide-binding</keyword>
<dbReference type="Pfam" id="PF07730">
    <property type="entry name" value="HisKA_3"/>
    <property type="match status" value="1"/>
</dbReference>
<keyword evidence="18" id="KW-1185">Reference proteome</keyword>
<dbReference type="GO" id="GO:0000155">
    <property type="term" value="F:phosphorelay sensor kinase activity"/>
    <property type="evidence" value="ECO:0007669"/>
    <property type="project" value="UniProtKB-UniRule"/>
</dbReference>
<keyword evidence="14" id="KW-0175">Coiled coil</keyword>
<evidence type="ECO:0000256" key="7">
    <source>
        <dbReference type="ARBA" id="ARBA00022741"/>
    </source>
</evidence>
<comment type="subcellular location">
    <subcellularLocation>
        <location evidence="2 13">Cell membrane</location>
        <topology evidence="2 13">Multi-pass membrane protein</topology>
    </subcellularLocation>
</comment>
<dbReference type="AlphaFoldDB" id="A0A417YM78"/>
<proteinExistence type="predicted"/>
<evidence type="ECO:0000256" key="5">
    <source>
        <dbReference type="ARBA" id="ARBA00022679"/>
    </source>
</evidence>
<evidence type="ECO:0000256" key="1">
    <source>
        <dbReference type="ARBA" id="ARBA00000085"/>
    </source>
</evidence>
<dbReference type="InterPro" id="IPR050482">
    <property type="entry name" value="Sensor_HK_TwoCompSys"/>
</dbReference>
<dbReference type="GO" id="GO:0005886">
    <property type="term" value="C:plasma membrane"/>
    <property type="evidence" value="ECO:0007669"/>
    <property type="project" value="UniProtKB-SubCell"/>
</dbReference>
<dbReference type="PANTHER" id="PTHR24421">
    <property type="entry name" value="NITRATE/NITRITE SENSOR PROTEIN NARX-RELATED"/>
    <property type="match status" value="1"/>
</dbReference>
<feature type="transmembrane region" description="Helical" evidence="15">
    <location>
        <begin position="7"/>
        <end position="30"/>
    </location>
</feature>
<dbReference type="RefSeq" id="WP_118888775.1">
    <property type="nucleotide sequence ID" value="NZ_PHUT01000002.1"/>
</dbReference>
<sequence>MNTIFKHILMAVACSILLAVTLVLITFFGFSLDKAEGWGLLWQQKIGDVSFILTIVIIAIMFGTIIGFTTGWYWKQRLTQIDRKLDVMIKGGKLGAIEESYKELDSIEHRMYQLQEKIRNQAENAQRIATERANEREQSLQEIVVQERNRLARELHDSVSQQLFAASMLMSAINETGSLEDQGLKKQLEMVEKMIHQSQLEMRALLLHLRPVALKGKTLQEGVEELLLELTQKVPMEIETKVEDFKVDKGVEDQLFRILQESLSNTLRHARATTLHVLLIERDETIILRVTDNGIGFNTDAIKTSSYGMQNMRERAYEVGGTFKVISLPNEGTRLEVKVPVLRKEEDARD</sequence>